<evidence type="ECO:0000256" key="2">
    <source>
        <dbReference type="ARBA" id="ARBA00022723"/>
    </source>
</evidence>
<comment type="similarity">
    <text evidence="4">Belongs to the DPH3 family.</text>
</comment>
<organism evidence="10">
    <name type="scientific">Aplanochytrium stocchinoi</name>
    <dbReference type="NCBI Taxonomy" id="215587"/>
    <lineage>
        <taxon>Eukaryota</taxon>
        <taxon>Sar</taxon>
        <taxon>Stramenopiles</taxon>
        <taxon>Bigyra</taxon>
        <taxon>Labyrinthulomycetes</taxon>
        <taxon>Thraustochytrida</taxon>
        <taxon>Thraustochytriidae</taxon>
        <taxon>Aplanochytrium</taxon>
    </lineage>
</organism>
<keyword evidence="3" id="KW-0408">Iron</keyword>
<dbReference type="InterPro" id="IPR036671">
    <property type="entry name" value="DPH_MB_sf"/>
</dbReference>
<dbReference type="EMBL" id="HBIN01011476">
    <property type="protein sequence ID" value="CAE0438366.1"/>
    <property type="molecule type" value="Transcribed_RNA"/>
</dbReference>
<dbReference type="SUPFAM" id="SSF144217">
    <property type="entry name" value="CSL zinc finger"/>
    <property type="match status" value="1"/>
</dbReference>
<dbReference type="PANTHER" id="PTHR21454:SF31">
    <property type="entry name" value="DIPHTHAMIDE BIOSYNTHESIS PROTEIN 3"/>
    <property type="match status" value="1"/>
</dbReference>
<dbReference type="InterPro" id="IPR007872">
    <property type="entry name" value="DPH_MB_dom"/>
</dbReference>
<name>A0A6S8CTP5_9STRA</name>
<sequence length="128" mass="14267">MGSYDDVDLIDMNFDAAEETYSHPCPCGDNFYISVDDLLNMEDVAPCPSCSLLLTVVYDPDAFFESIQLQMSTKEVDKCIDSQPEDVIEDRNEVLRSGNNIVEKDCRGSVNNIEKSINNLSISETGIQ</sequence>
<comment type="pathway">
    <text evidence="1">Protein modification; peptidyl-diphthamide biosynthesis.</text>
</comment>
<evidence type="ECO:0000313" key="10">
    <source>
        <dbReference type="EMBL" id="CAE0438366.1"/>
    </source>
</evidence>
<dbReference type="PROSITE" id="PS51074">
    <property type="entry name" value="DPH_MB"/>
    <property type="match status" value="1"/>
</dbReference>
<dbReference type="EMBL" id="HBIN01011475">
    <property type="protein sequence ID" value="CAE0438365.1"/>
    <property type="molecule type" value="Transcribed_RNA"/>
</dbReference>
<dbReference type="GO" id="GO:0017183">
    <property type="term" value="P:protein histidyl modification to diphthamide"/>
    <property type="evidence" value="ECO:0007669"/>
    <property type="project" value="InterPro"/>
</dbReference>
<dbReference type="GO" id="GO:0046872">
    <property type="term" value="F:metal ion binding"/>
    <property type="evidence" value="ECO:0007669"/>
    <property type="project" value="UniProtKB-KW"/>
</dbReference>
<evidence type="ECO:0000256" key="7">
    <source>
        <dbReference type="ARBA" id="ARBA00048125"/>
    </source>
</evidence>
<evidence type="ECO:0000256" key="4">
    <source>
        <dbReference type="ARBA" id="ARBA00024032"/>
    </source>
</evidence>
<evidence type="ECO:0000313" key="9">
    <source>
        <dbReference type="EMBL" id="CAE0438365.1"/>
    </source>
</evidence>
<comment type="catalytic activity">
    <reaction evidence="5">
        <text>[3Fe-4S](1+)-[protein] + Fe(2+)-[Dph3] = [3Fe-4S](0)-[protein] + Fe(3+)-[Dph3]</text>
        <dbReference type="Rhea" id="RHEA:71235"/>
        <dbReference type="Rhea" id="RHEA-COMP:17996"/>
        <dbReference type="Rhea" id="RHEA-COMP:17997"/>
        <dbReference type="Rhea" id="RHEA-COMP:18002"/>
        <dbReference type="Rhea" id="RHEA-COMP:18003"/>
        <dbReference type="ChEBI" id="CHEBI:29033"/>
        <dbReference type="ChEBI" id="CHEBI:29034"/>
        <dbReference type="ChEBI" id="CHEBI:33751"/>
        <dbReference type="ChEBI" id="CHEBI:47402"/>
        <dbReference type="ChEBI" id="CHEBI:83228"/>
    </reaction>
</comment>
<feature type="domain" description="DPH-type MB" evidence="8">
    <location>
        <begin position="3"/>
        <end position="59"/>
    </location>
</feature>
<comment type="catalytic activity">
    <reaction evidence="7">
        <text>2 [3Fe-4S](0)-[protein] + 2 Fe(2+)-[Dph3] + NADH = 2 [4Fe-4S](1+)-[protein] + 2 [Dph3] + NAD(+) + H(+)</text>
        <dbReference type="Rhea" id="RHEA:71239"/>
        <dbReference type="Rhea" id="RHEA-COMP:17997"/>
        <dbReference type="Rhea" id="RHEA-COMP:17998"/>
        <dbReference type="Rhea" id="RHEA-COMP:18001"/>
        <dbReference type="Rhea" id="RHEA-COMP:18002"/>
        <dbReference type="ChEBI" id="CHEBI:15378"/>
        <dbReference type="ChEBI" id="CHEBI:29033"/>
        <dbReference type="ChEBI" id="CHEBI:33723"/>
        <dbReference type="ChEBI" id="CHEBI:47402"/>
        <dbReference type="ChEBI" id="CHEBI:57540"/>
        <dbReference type="ChEBI" id="CHEBI:57945"/>
        <dbReference type="ChEBI" id="CHEBI:83228"/>
    </reaction>
</comment>
<proteinExistence type="inferred from homology"/>
<accession>A0A6S8CTP5</accession>
<evidence type="ECO:0000256" key="1">
    <source>
        <dbReference type="ARBA" id="ARBA00005156"/>
    </source>
</evidence>
<dbReference type="InterPro" id="IPR044248">
    <property type="entry name" value="DPH3/4-like"/>
</dbReference>
<dbReference type="PANTHER" id="PTHR21454">
    <property type="entry name" value="DPH3 HOMOLOG-RELATED"/>
    <property type="match status" value="1"/>
</dbReference>
<dbReference type="Gene3D" id="3.10.660.10">
    <property type="entry name" value="DPH Zinc finger"/>
    <property type="match status" value="1"/>
</dbReference>
<evidence type="ECO:0000256" key="5">
    <source>
        <dbReference type="ARBA" id="ARBA00036267"/>
    </source>
</evidence>
<gene>
    <name evidence="9" type="ORF">ASTO00021_LOCUS8607</name>
    <name evidence="10" type="ORF">ASTO00021_LOCUS8608</name>
</gene>
<keyword evidence="2" id="KW-0479">Metal-binding</keyword>
<evidence type="ECO:0000256" key="6">
    <source>
        <dbReference type="ARBA" id="ARBA00041070"/>
    </source>
</evidence>
<evidence type="ECO:0000259" key="8">
    <source>
        <dbReference type="PROSITE" id="PS51074"/>
    </source>
</evidence>
<evidence type="ECO:0000256" key="3">
    <source>
        <dbReference type="ARBA" id="ARBA00023004"/>
    </source>
</evidence>
<protein>
    <recommendedName>
        <fullName evidence="6">Diphthamide biosynthesis protein 3</fullName>
    </recommendedName>
</protein>
<dbReference type="Pfam" id="PF05207">
    <property type="entry name" value="Zn_ribbon_CSL"/>
    <property type="match status" value="1"/>
</dbReference>
<reference evidence="10" key="1">
    <citation type="submission" date="2021-01" db="EMBL/GenBank/DDBJ databases">
        <authorList>
            <person name="Corre E."/>
            <person name="Pelletier E."/>
            <person name="Niang G."/>
            <person name="Scheremetjew M."/>
            <person name="Finn R."/>
            <person name="Kale V."/>
            <person name="Holt S."/>
            <person name="Cochrane G."/>
            <person name="Meng A."/>
            <person name="Brown T."/>
            <person name="Cohen L."/>
        </authorList>
    </citation>
    <scope>NUCLEOTIDE SEQUENCE</scope>
    <source>
        <strain evidence="10">GSBS06</strain>
    </source>
</reference>
<dbReference type="FunFam" id="3.10.660.10:FF:000001">
    <property type="entry name" value="Diphthamide biosynthesis 3"/>
    <property type="match status" value="1"/>
</dbReference>
<dbReference type="AlphaFoldDB" id="A0A6S8CTP5"/>